<protein>
    <submittedName>
        <fullName evidence="1">Uncharacterized protein</fullName>
    </submittedName>
</protein>
<comment type="caution">
    <text evidence="1">The sequence shown here is derived from an EMBL/GenBank/DDBJ whole genome shotgun (WGS) entry which is preliminary data.</text>
</comment>
<evidence type="ECO:0000313" key="1">
    <source>
        <dbReference type="EMBL" id="KAJ0173225.1"/>
    </source>
</evidence>
<evidence type="ECO:0000313" key="2">
    <source>
        <dbReference type="Proteomes" id="UP000824533"/>
    </source>
</evidence>
<accession>A0ACC1CNN6</accession>
<gene>
    <name evidence="1" type="ORF">K1T71_011401</name>
</gene>
<proteinExistence type="predicted"/>
<dbReference type="Proteomes" id="UP000824533">
    <property type="component" value="Linkage Group LG20"/>
</dbReference>
<name>A0ACC1CNN6_9NEOP</name>
<sequence length="530" mass="59683">MPLITRDNPDYHLGHFLIECLKRRPEAIFQIDAATDMQESNESVLQRSVRLARCFRRLGLRPGDVLALGGRNHLDLHIPYYAALMNGLPIAGVDPLFKYDEIKTFFKIARPKVAFCQKEDCEDYKEAARTLGLDTIVFTFDGDNSMNKILEDNDDDAPIDDFEPTIFDLDKVYAFLISTGGTSGTIKLAAFKHNIWFDKVLISMAPILSKLGEGEKDENKMGLFLSPAHWYSSFYSALAMLVQNRTKLQTSAPAMTEHVIDIINKYRPVTAIMSPSVVTSILRHEKECDFTCFEALPLGGGNINKDFLIKLRELTRDPTVAFQSYGQTENLGLVFIPNPLGPLGNCGKRMSSVLVKLVDPETGKEITEANTTGELWTKTACFSEYYNSPEETAMVFSEDGYYKTGDLLYRDEEDNFFFVERLKMLIKYRNYHIVPPELEELILTHPGVQEVSVTGVPHPEDGEWAVACVVIQKGAKVTAKQIEDLVADKLSDSKRLRGGVIFMDELPYTSTGKLARGKLRQMVIELKNKN</sequence>
<keyword evidence="2" id="KW-1185">Reference proteome</keyword>
<dbReference type="EMBL" id="CM034406">
    <property type="protein sequence ID" value="KAJ0173225.1"/>
    <property type="molecule type" value="Genomic_DNA"/>
</dbReference>
<reference evidence="1 2" key="1">
    <citation type="journal article" date="2021" name="Front. Genet.">
        <title>Chromosome-Level Genome Assembly Reveals Significant Gene Expansion in the Toll and IMD Signaling Pathways of Dendrolimus kikuchii.</title>
        <authorList>
            <person name="Zhou J."/>
            <person name="Wu P."/>
            <person name="Xiong Z."/>
            <person name="Liu N."/>
            <person name="Zhao N."/>
            <person name="Ji M."/>
            <person name="Qiu Y."/>
            <person name="Yang B."/>
        </authorList>
    </citation>
    <scope>NUCLEOTIDE SEQUENCE [LARGE SCALE GENOMIC DNA]</scope>
    <source>
        <strain evidence="1">Ann1</strain>
    </source>
</reference>
<organism evidence="1 2">
    <name type="scientific">Dendrolimus kikuchii</name>
    <dbReference type="NCBI Taxonomy" id="765133"/>
    <lineage>
        <taxon>Eukaryota</taxon>
        <taxon>Metazoa</taxon>
        <taxon>Ecdysozoa</taxon>
        <taxon>Arthropoda</taxon>
        <taxon>Hexapoda</taxon>
        <taxon>Insecta</taxon>
        <taxon>Pterygota</taxon>
        <taxon>Neoptera</taxon>
        <taxon>Endopterygota</taxon>
        <taxon>Lepidoptera</taxon>
        <taxon>Glossata</taxon>
        <taxon>Ditrysia</taxon>
        <taxon>Bombycoidea</taxon>
        <taxon>Lasiocampidae</taxon>
        <taxon>Dendrolimus</taxon>
    </lineage>
</organism>